<dbReference type="CDD" id="cd00586">
    <property type="entry name" value="4HBT"/>
    <property type="match status" value="1"/>
</dbReference>
<keyword evidence="5" id="KW-1185">Reference proteome</keyword>
<sequence>MWYLYVIVFLWVLVVLQSSVDVNYFLRMGFTYVKARYFKKRVHILSSTKITGLCLTTDVDYLLSHMNNARFLRELDFARADFYQRTGLYGAIQGKGGAVVQGAATIRYRKFVRLCSFYSIVSKIIYWEGSSIYMEHRFVSPTDDFVLAIAICRQRLLKVESEDLIREIMSSEKSPESGGYAKPEMPLDLAKWIESNEISSANLRNGC</sequence>
<dbReference type="EMBL" id="OV725077">
    <property type="protein sequence ID" value="CAH1390901.1"/>
    <property type="molecule type" value="Genomic_DNA"/>
</dbReference>
<dbReference type="Pfam" id="PF13279">
    <property type="entry name" value="4HBT_2"/>
    <property type="match status" value="1"/>
</dbReference>
<feature type="transmembrane region" description="Helical" evidence="3">
    <location>
        <begin position="6"/>
        <end position="26"/>
    </location>
</feature>
<dbReference type="Gene3D" id="3.10.129.10">
    <property type="entry name" value="Hotdog Thioesterase"/>
    <property type="match status" value="1"/>
</dbReference>
<dbReference type="Proteomes" id="UP001152798">
    <property type="component" value="Chromosome 1"/>
</dbReference>
<dbReference type="InterPro" id="IPR051490">
    <property type="entry name" value="THEM6_lcsJ_thioesterase"/>
</dbReference>
<dbReference type="SUPFAM" id="SSF54637">
    <property type="entry name" value="Thioesterase/thiol ester dehydrase-isomerase"/>
    <property type="match status" value="1"/>
</dbReference>
<evidence type="ECO:0000313" key="4">
    <source>
        <dbReference type="EMBL" id="CAH1390901.1"/>
    </source>
</evidence>
<reference evidence="4" key="1">
    <citation type="submission" date="2022-01" db="EMBL/GenBank/DDBJ databases">
        <authorList>
            <person name="King R."/>
        </authorList>
    </citation>
    <scope>NUCLEOTIDE SEQUENCE</scope>
</reference>
<organism evidence="4 5">
    <name type="scientific">Nezara viridula</name>
    <name type="common">Southern green stink bug</name>
    <name type="synonym">Cimex viridulus</name>
    <dbReference type="NCBI Taxonomy" id="85310"/>
    <lineage>
        <taxon>Eukaryota</taxon>
        <taxon>Metazoa</taxon>
        <taxon>Ecdysozoa</taxon>
        <taxon>Arthropoda</taxon>
        <taxon>Hexapoda</taxon>
        <taxon>Insecta</taxon>
        <taxon>Pterygota</taxon>
        <taxon>Neoptera</taxon>
        <taxon>Paraneoptera</taxon>
        <taxon>Hemiptera</taxon>
        <taxon>Heteroptera</taxon>
        <taxon>Panheteroptera</taxon>
        <taxon>Pentatomomorpha</taxon>
        <taxon>Pentatomoidea</taxon>
        <taxon>Pentatomidae</taxon>
        <taxon>Pentatominae</taxon>
        <taxon>Nezara</taxon>
    </lineage>
</organism>
<dbReference type="InterPro" id="IPR029069">
    <property type="entry name" value="HotDog_dom_sf"/>
</dbReference>
<dbReference type="PANTHER" id="PTHR12475">
    <property type="match status" value="1"/>
</dbReference>
<keyword evidence="3" id="KW-0812">Transmembrane</keyword>
<dbReference type="PANTHER" id="PTHR12475:SF11">
    <property type="entry name" value="PROTEIN THEM6"/>
    <property type="match status" value="1"/>
</dbReference>
<keyword evidence="3" id="KW-1133">Transmembrane helix</keyword>
<dbReference type="AlphaFoldDB" id="A0A9P0H113"/>
<proteinExistence type="inferred from homology"/>
<protein>
    <recommendedName>
        <fullName evidence="2">Protein THEM6</fullName>
    </recommendedName>
</protein>
<evidence type="ECO:0000256" key="2">
    <source>
        <dbReference type="ARBA" id="ARBA00041112"/>
    </source>
</evidence>
<keyword evidence="3" id="KW-0472">Membrane</keyword>
<gene>
    <name evidence="4" type="ORF">NEZAVI_LOCUS2016</name>
</gene>
<evidence type="ECO:0000313" key="5">
    <source>
        <dbReference type="Proteomes" id="UP001152798"/>
    </source>
</evidence>
<accession>A0A9P0H113</accession>
<dbReference type="OrthoDB" id="265761at2759"/>
<name>A0A9P0H113_NEZVI</name>
<evidence type="ECO:0000256" key="1">
    <source>
        <dbReference type="ARBA" id="ARBA00038228"/>
    </source>
</evidence>
<comment type="similarity">
    <text evidence="1">Belongs to the THEM6 family.</text>
</comment>
<evidence type="ECO:0000256" key="3">
    <source>
        <dbReference type="SAM" id="Phobius"/>
    </source>
</evidence>